<dbReference type="SMART" id="SM00849">
    <property type="entry name" value="Lactamase_B"/>
    <property type="match status" value="1"/>
</dbReference>
<dbReference type="PANTHER" id="PTHR23131:SF0">
    <property type="entry name" value="ENDORIBONUCLEASE LACTB2"/>
    <property type="match status" value="1"/>
</dbReference>
<sequence length="266" mass="27827">MTGHVTTPAAALADQLPSWATLVRAPNPGPMTLDGTNTWVLGVPGADGVLVVDPGPLDEGHLAAVAALGPVAGVLLTHTHPDHAEGMDRFLELTGAEELIFRCGWSTIEAAGLRVRLLITPGHTADSLCFVVEGGDERAVCTGDTILGRGTTVVAHPDGDLGDYLDSLTELTAYDETPALPGHGPALADCAVAARFYLAHRRARLDQVRRAVADGATSAEQVVATVYADVDRTLWPAAEWSVRAQLAYLDQENRESGRGAGGLDIS</sequence>
<organism evidence="2 3">
    <name type="scientific">Plantactinospora alkalitolerans</name>
    <dbReference type="NCBI Taxonomy" id="2789879"/>
    <lineage>
        <taxon>Bacteria</taxon>
        <taxon>Bacillati</taxon>
        <taxon>Actinomycetota</taxon>
        <taxon>Actinomycetes</taxon>
        <taxon>Micromonosporales</taxon>
        <taxon>Micromonosporaceae</taxon>
        <taxon>Plantactinospora</taxon>
    </lineage>
</organism>
<evidence type="ECO:0000313" key="3">
    <source>
        <dbReference type="Proteomes" id="UP000638560"/>
    </source>
</evidence>
<dbReference type="InterPro" id="IPR041516">
    <property type="entry name" value="LACTB2_WH"/>
</dbReference>
<dbReference type="Pfam" id="PF17778">
    <property type="entry name" value="WHD_BLACT"/>
    <property type="match status" value="1"/>
</dbReference>
<reference evidence="2 3" key="1">
    <citation type="submission" date="2020-11" db="EMBL/GenBank/DDBJ databases">
        <title>A novel isolate from a Black sea contaminated sediment with potential to produce alkanes: Plantactinospora alkalitolerans sp. nov.</title>
        <authorList>
            <person name="Carro L."/>
            <person name="Veyisoglu A."/>
            <person name="Guven K."/>
            <person name="Schumann P."/>
            <person name="Klenk H.-P."/>
            <person name="Sahin N."/>
        </authorList>
    </citation>
    <scope>NUCLEOTIDE SEQUENCE [LARGE SCALE GENOMIC DNA]</scope>
    <source>
        <strain evidence="2 3">S1510</strain>
    </source>
</reference>
<proteinExistence type="predicted"/>
<dbReference type="SUPFAM" id="SSF56281">
    <property type="entry name" value="Metallo-hydrolase/oxidoreductase"/>
    <property type="match status" value="1"/>
</dbReference>
<evidence type="ECO:0000259" key="1">
    <source>
        <dbReference type="SMART" id="SM00849"/>
    </source>
</evidence>
<dbReference type="InterPro" id="IPR036388">
    <property type="entry name" value="WH-like_DNA-bd_sf"/>
</dbReference>
<gene>
    <name evidence="2" type="ORF">I0C86_10800</name>
</gene>
<keyword evidence="3" id="KW-1185">Reference proteome</keyword>
<dbReference type="Proteomes" id="UP000638560">
    <property type="component" value="Unassembled WGS sequence"/>
</dbReference>
<name>A0ABS0GTE5_9ACTN</name>
<comment type="caution">
    <text evidence="2">The sequence shown here is derived from an EMBL/GenBank/DDBJ whole genome shotgun (WGS) entry which is preliminary data.</text>
</comment>
<protein>
    <submittedName>
        <fullName evidence="2">MBL fold metallo-hydrolase</fullName>
    </submittedName>
</protein>
<dbReference type="Pfam" id="PF00753">
    <property type="entry name" value="Lactamase_B"/>
    <property type="match status" value="2"/>
</dbReference>
<dbReference type="PANTHER" id="PTHR23131">
    <property type="entry name" value="ENDORIBONUCLEASE LACTB2"/>
    <property type="match status" value="1"/>
</dbReference>
<dbReference type="InterPro" id="IPR001279">
    <property type="entry name" value="Metallo-B-lactamas"/>
</dbReference>
<evidence type="ECO:0000313" key="2">
    <source>
        <dbReference type="EMBL" id="MBF9129453.1"/>
    </source>
</evidence>
<dbReference type="Gene3D" id="3.60.15.10">
    <property type="entry name" value="Ribonuclease Z/Hydroxyacylglutathione hydrolase-like"/>
    <property type="match status" value="1"/>
</dbReference>
<dbReference type="EMBL" id="JADPUN010000118">
    <property type="protein sequence ID" value="MBF9129453.1"/>
    <property type="molecule type" value="Genomic_DNA"/>
</dbReference>
<dbReference type="CDD" id="cd16278">
    <property type="entry name" value="metallo-hydrolase-like_MBL-fold"/>
    <property type="match status" value="1"/>
</dbReference>
<dbReference type="Gene3D" id="1.10.10.10">
    <property type="entry name" value="Winged helix-like DNA-binding domain superfamily/Winged helix DNA-binding domain"/>
    <property type="match status" value="1"/>
</dbReference>
<dbReference type="InterPro" id="IPR050662">
    <property type="entry name" value="Sec-metab_biosynth-thioest"/>
</dbReference>
<dbReference type="InterPro" id="IPR036866">
    <property type="entry name" value="RibonucZ/Hydroxyglut_hydro"/>
</dbReference>
<dbReference type="RefSeq" id="WP_196201087.1">
    <property type="nucleotide sequence ID" value="NZ_JADPUN010000118.1"/>
</dbReference>
<accession>A0ABS0GTE5</accession>
<feature type="domain" description="Metallo-beta-lactamase" evidence="1">
    <location>
        <begin position="35"/>
        <end position="183"/>
    </location>
</feature>